<keyword evidence="4" id="KW-0227">DNA damage</keyword>
<evidence type="ECO:0000256" key="5">
    <source>
        <dbReference type="ARBA" id="ARBA00023015"/>
    </source>
</evidence>
<evidence type="ECO:0000256" key="8">
    <source>
        <dbReference type="ARBA" id="ARBA00049348"/>
    </source>
</evidence>
<evidence type="ECO:0000313" key="11">
    <source>
        <dbReference type="Proteomes" id="UP000604481"/>
    </source>
</evidence>
<evidence type="ECO:0000256" key="7">
    <source>
        <dbReference type="ARBA" id="ARBA00023204"/>
    </source>
</evidence>
<dbReference type="InterPro" id="IPR036388">
    <property type="entry name" value="WH-like_DNA-bd_sf"/>
</dbReference>
<dbReference type="InterPro" id="IPR036631">
    <property type="entry name" value="MGMT_N_sf"/>
</dbReference>
<evidence type="ECO:0000256" key="2">
    <source>
        <dbReference type="ARBA" id="ARBA00022603"/>
    </source>
</evidence>
<dbReference type="InterPro" id="IPR001497">
    <property type="entry name" value="MethylDNA_cys_MeTrfase_AS"/>
</dbReference>
<dbReference type="GO" id="GO:0006281">
    <property type="term" value="P:DNA repair"/>
    <property type="evidence" value="ECO:0007669"/>
    <property type="project" value="UniProtKB-KW"/>
</dbReference>
<dbReference type="PROSITE" id="PS01124">
    <property type="entry name" value="HTH_ARAC_FAMILY_2"/>
    <property type="match status" value="1"/>
</dbReference>
<dbReference type="NCBIfam" id="TIGR00589">
    <property type="entry name" value="ogt"/>
    <property type="match status" value="1"/>
</dbReference>
<evidence type="ECO:0000256" key="6">
    <source>
        <dbReference type="ARBA" id="ARBA00023163"/>
    </source>
</evidence>
<reference evidence="10 11" key="1">
    <citation type="submission" date="2020-10" db="EMBL/GenBank/DDBJ databases">
        <title>The genome sequence of Chitinilyticum litopenaei 4Y14.</title>
        <authorList>
            <person name="Liu Y."/>
        </authorList>
    </citation>
    <scope>NUCLEOTIDE SEQUENCE [LARGE SCALE GENOMIC DNA]</scope>
    <source>
        <strain evidence="10 11">4Y14</strain>
    </source>
</reference>
<name>A0A8J7G0V4_9NEIS</name>
<feature type="domain" description="HTH araC/xylS-type" evidence="9">
    <location>
        <begin position="15"/>
        <end position="112"/>
    </location>
</feature>
<dbReference type="Pfam" id="PF12833">
    <property type="entry name" value="HTH_18"/>
    <property type="match status" value="1"/>
</dbReference>
<dbReference type="InterPro" id="IPR018060">
    <property type="entry name" value="HTH_AraC"/>
</dbReference>
<dbReference type="SUPFAM" id="SSF46767">
    <property type="entry name" value="Methylated DNA-protein cysteine methyltransferase, C-terminal domain"/>
    <property type="match status" value="1"/>
</dbReference>
<dbReference type="CDD" id="cd06445">
    <property type="entry name" value="ATase"/>
    <property type="match status" value="1"/>
</dbReference>
<keyword evidence="2 10" id="KW-0489">Methyltransferase</keyword>
<dbReference type="AlphaFoldDB" id="A0A8J7G0V4"/>
<dbReference type="SUPFAM" id="SSF46689">
    <property type="entry name" value="Homeodomain-like"/>
    <property type="match status" value="1"/>
</dbReference>
<evidence type="ECO:0000313" key="10">
    <source>
        <dbReference type="EMBL" id="MBE9609323.1"/>
    </source>
</evidence>
<dbReference type="InterPro" id="IPR009057">
    <property type="entry name" value="Homeodomain-like_sf"/>
</dbReference>
<comment type="caution">
    <text evidence="10">The sequence shown here is derived from an EMBL/GenBank/DDBJ whole genome shotgun (WGS) entry which is preliminary data.</text>
</comment>
<organism evidence="10 11">
    <name type="scientific">Chitinilyticum piscinae</name>
    <dbReference type="NCBI Taxonomy" id="2866724"/>
    <lineage>
        <taxon>Bacteria</taxon>
        <taxon>Pseudomonadati</taxon>
        <taxon>Pseudomonadota</taxon>
        <taxon>Betaproteobacteria</taxon>
        <taxon>Neisseriales</taxon>
        <taxon>Chitinibacteraceae</taxon>
        <taxon>Chitinilyticum</taxon>
    </lineage>
</organism>
<dbReference type="InterPro" id="IPR036217">
    <property type="entry name" value="MethylDNA_cys_MeTrfase_DNAb"/>
</dbReference>
<dbReference type="Gene3D" id="1.10.10.10">
    <property type="entry name" value="Winged helix-like DNA-binding domain superfamily/Winged helix DNA-binding domain"/>
    <property type="match status" value="1"/>
</dbReference>
<dbReference type="Proteomes" id="UP000604481">
    <property type="component" value="Unassembled WGS sequence"/>
</dbReference>
<evidence type="ECO:0000256" key="1">
    <source>
        <dbReference type="ARBA" id="ARBA00001286"/>
    </source>
</evidence>
<keyword evidence="6" id="KW-0804">Transcription</keyword>
<sequence length="283" mass="30812">MQALDEASRHYALVARSIRYLREHVREQPSLDELAAAVHLSPAHFQRVFSEWAGLSPKRFLQYLTAREARTALLAGRSVLDAALESGLSGTSRLHELLVTTEAMTPAEVRAGGAGVALYYGSAATPFGAALLGWTARGLCHLGFAQEGDGVSPEAERLRQAWPRAALHADQAGAATLAARIFAAQPADRPLHLLLRGSNFQLRVWQALLATRPGERLSYRDLALRAGAARAQRAVGSALAANRLGWLIPCHRVIREDGEVGQFRWGCERKLAMQGWEAGLIDR</sequence>
<gene>
    <name evidence="10" type="ORF">INR99_08170</name>
</gene>
<comment type="catalytic activity">
    <reaction evidence="1">
        <text>a 4-O-methyl-thymidine in DNA + L-cysteinyl-[protein] = a thymidine in DNA + S-methyl-L-cysteinyl-[protein]</text>
        <dbReference type="Rhea" id="RHEA:53428"/>
        <dbReference type="Rhea" id="RHEA-COMP:10131"/>
        <dbReference type="Rhea" id="RHEA-COMP:10132"/>
        <dbReference type="Rhea" id="RHEA-COMP:13555"/>
        <dbReference type="Rhea" id="RHEA-COMP:13556"/>
        <dbReference type="ChEBI" id="CHEBI:29950"/>
        <dbReference type="ChEBI" id="CHEBI:82612"/>
        <dbReference type="ChEBI" id="CHEBI:137386"/>
        <dbReference type="ChEBI" id="CHEBI:137387"/>
        <dbReference type="EC" id="2.1.1.63"/>
    </reaction>
</comment>
<keyword evidence="3 10" id="KW-0808">Transferase</keyword>
<dbReference type="GO" id="GO:0003908">
    <property type="term" value="F:methylated-DNA-[protein]-cysteine S-methyltransferase activity"/>
    <property type="evidence" value="ECO:0007669"/>
    <property type="project" value="UniProtKB-EC"/>
</dbReference>
<dbReference type="SMART" id="SM00342">
    <property type="entry name" value="HTH_ARAC"/>
    <property type="match status" value="1"/>
</dbReference>
<dbReference type="PANTHER" id="PTHR10815">
    <property type="entry name" value="METHYLATED-DNA--PROTEIN-CYSTEINE METHYLTRANSFERASE"/>
    <property type="match status" value="1"/>
</dbReference>
<dbReference type="Gene3D" id="3.30.160.70">
    <property type="entry name" value="Methylated DNA-protein cysteine methyltransferase domain"/>
    <property type="match status" value="1"/>
</dbReference>
<protein>
    <submittedName>
        <fullName evidence="10">Methylated-DNA--[protein]-cysteine S-methyltransferase</fullName>
        <ecNumber evidence="10">2.1.1.63</ecNumber>
    </submittedName>
</protein>
<dbReference type="EC" id="2.1.1.63" evidence="10"/>
<dbReference type="PANTHER" id="PTHR10815:SF13">
    <property type="entry name" value="METHYLATED-DNA--PROTEIN-CYSTEINE METHYLTRANSFERASE"/>
    <property type="match status" value="1"/>
</dbReference>
<dbReference type="EMBL" id="JADFUA010000004">
    <property type="protein sequence ID" value="MBE9609323.1"/>
    <property type="molecule type" value="Genomic_DNA"/>
</dbReference>
<keyword evidence="5" id="KW-0805">Transcription regulation</keyword>
<dbReference type="InterPro" id="IPR014048">
    <property type="entry name" value="MethylDNA_cys_MeTrfase_DNA-bd"/>
</dbReference>
<dbReference type="Pfam" id="PF01035">
    <property type="entry name" value="DNA_binding_1"/>
    <property type="match status" value="1"/>
</dbReference>
<dbReference type="GO" id="GO:0043565">
    <property type="term" value="F:sequence-specific DNA binding"/>
    <property type="evidence" value="ECO:0007669"/>
    <property type="project" value="InterPro"/>
</dbReference>
<evidence type="ECO:0000259" key="9">
    <source>
        <dbReference type="PROSITE" id="PS01124"/>
    </source>
</evidence>
<dbReference type="RefSeq" id="WP_194115854.1">
    <property type="nucleotide sequence ID" value="NZ_JADFUA010000004.1"/>
</dbReference>
<accession>A0A8J7G0V4</accession>
<dbReference type="Gene3D" id="1.10.10.60">
    <property type="entry name" value="Homeodomain-like"/>
    <property type="match status" value="1"/>
</dbReference>
<comment type="catalytic activity">
    <reaction evidence="8">
        <text>a 6-O-methyl-2'-deoxyguanosine in DNA + L-cysteinyl-[protein] = S-methyl-L-cysteinyl-[protein] + a 2'-deoxyguanosine in DNA</text>
        <dbReference type="Rhea" id="RHEA:24000"/>
        <dbReference type="Rhea" id="RHEA-COMP:10131"/>
        <dbReference type="Rhea" id="RHEA-COMP:10132"/>
        <dbReference type="Rhea" id="RHEA-COMP:11367"/>
        <dbReference type="Rhea" id="RHEA-COMP:11368"/>
        <dbReference type="ChEBI" id="CHEBI:29950"/>
        <dbReference type="ChEBI" id="CHEBI:82612"/>
        <dbReference type="ChEBI" id="CHEBI:85445"/>
        <dbReference type="ChEBI" id="CHEBI:85448"/>
        <dbReference type="EC" id="2.1.1.63"/>
    </reaction>
</comment>
<keyword evidence="7" id="KW-0234">DNA repair</keyword>
<dbReference type="PROSITE" id="PS00374">
    <property type="entry name" value="MGMT"/>
    <property type="match status" value="1"/>
</dbReference>
<proteinExistence type="predicted"/>
<dbReference type="SUPFAM" id="SSF53155">
    <property type="entry name" value="Methylated DNA-protein cysteine methyltransferase domain"/>
    <property type="match status" value="1"/>
</dbReference>
<dbReference type="GO" id="GO:0003700">
    <property type="term" value="F:DNA-binding transcription factor activity"/>
    <property type="evidence" value="ECO:0007669"/>
    <property type="project" value="InterPro"/>
</dbReference>
<evidence type="ECO:0000256" key="4">
    <source>
        <dbReference type="ARBA" id="ARBA00022763"/>
    </source>
</evidence>
<dbReference type="GO" id="GO:0032259">
    <property type="term" value="P:methylation"/>
    <property type="evidence" value="ECO:0007669"/>
    <property type="project" value="UniProtKB-KW"/>
</dbReference>
<keyword evidence="11" id="KW-1185">Reference proteome</keyword>
<evidence type="ECO:0000256" key="3">
    <source>
        <dbReference type="ARBA" id="ARBA00022679"/>
    </source>
</evidence>